<evidence type="ECO:0000256" key="1">
    <source>
        <dbReference type="SAM" id="Coils"/>
    </source>
</evidence>
<feature type="coiled-coil region" evidence="1">
    <location>
        <begin position="692"/>
        <end position="719"/>
    </location>
</feature>
<reference evidence="2" key="1">
    <citation type="submission" date="2021-02" db="EMBL/GenBank/DDBJ databases">
        <title>First Annotated Genome of the Yellow-green Alga Tribonema minus.</title>
        <authorList>
            <person name="Mahan K.M."/>
        </authorList>
    </citation>
    <scope>NUCLEOTIDE SEQUENCE</scope>
    <source>
        <strain evidence="2">UTEX B ZZ1240</strain>
    </source>
</reference>
<gene>
    <name evidence="2" type="ORF">JKP88DRAFT_296207</name>
</gene>
<sequence>MAMAMGKMKRRVAAPEEGPLKTVLLVLVKQIALLLLLHQLHLLGALRCVHDGIDFCEDVKEILKGASDSLGILAHLVTVYLNHRAELEPDCPDLLSTTYISQLFTRFARLPFDESTTVIQDPYVDGSKQHVVRILEEAMWSHRHDENFDKHLSAAAHCVFQAAVMNDIEAASANKIGDFLYRERGTERVPLHEDWVGAVISAAHDLSDVLDCFLMPIRGDPDYVVPPRSDGSPNYLAEYNWNSANFPTLCISIIESFRREDSGYRRRRGEIWEGINDAQPFLRAALDIKAVRAQRESFRMVAAPSWIDEGDPADELTEAQANDYSKLRKQAGDVRGQLWRDLQEPGTRNPPASFTLLPVYDLKPVFVQISHKVVSQIAGKLAKKRGVRRPFSVTAKTRVWWKPVFDFHSGNAIVSASCERRRSERRHCRRQRPGQPRKRARAKRAVLKTKKRRRRFGIRQLWREAWVLDDEEYERRKGGPAPQLVRSITTDGVHCNVTLVTLDAGAPGVAGLAKAGYDHIAPMADVTEHWRGVFKDIKPLSQELMDVLDEEDASCFVEAVGADPGGKVMCTHTRTRVTSHSVPEDLRGTDRMFTSSEYRYASLAKRAQRFEDERRRDNPGYGAAVGAYSQHNASLKVLYANISVVAAEKLSDERRHFRFAQFRARDRALAAVARDLAGGDPDAALARVLNPEKRAKMKKKEISQQRKELLARASDLNSSPQTVVMANEDSV</sequence>
<evidence type="ECO:0000313" key="2">
    <source>
        <dbReference type="EMBL" id="KAG5191254.1"/>
    </source>
</evidence>
<dbReference type="AlphaFoldDB" id="A0A835ZIE4"/>
<name>A0A835ZIE4_9STRA</name>
<proteinExistence type="predicted"/>
<evidence type="ECO:0000313" key="3">
    <source>
        <dbReference type="Proteomes" id="UP000664859"/>
    </source>
</evidence>
<keyword evidence="3" id="KW-1185">Reference proteome</keyword>
<dbReference type="Proteomes" id="UP000664859">
    <property type="component" value="Unassembled WGS sequence"/>
</dbReference>
<dbReference type="EMBL" id="JAFCMP010000021">
    <property type="protein sequence ID" value="KAG5191254.1"/>
    <property type="molecule type" value="Genomic_DNA"/>
</dbReference>
<organism evidence="2 3">
    <name type="scientific">Tribonema minus</name>
    <dbReference type="NCBI Taxonomy" id="303371"/>
    <lineage>
        <taxon>Eukaryota</taxon>
        <taxon>Sar</taxon>
        <taxon>Stramenopiles</taxon>
        <taxon>Ochrophyta</taxon>
        <taxon>PX clade</taxon>
        <taxon>Xanthophyceae</taxon>
        <taxon>Tribonematales</taxon>
        <taxon>Tribonemataceae</taxon>
        <taxon>Tribonema</taxon>
    </lineage>
</organism>
<keyword evidence="1" id="KW-0175">Coiled coil</keyword>
<comment type="caution">
    <text evidence="2">The sequence shown here is derived from an EMBL/GenBank/DDBJ whole genome shotgun (WGS) entry which is preliminary data.</text>
</comment>
<protein>
    <submittedName>
        <fullName evidence="2">Uncharacterized protein</fullName>
    </submittedName>
</protein>
<accession>A0A835ZIE4</accession>